<feature type="non-terminal residue" evidence="2">
    <location>
        <position position="1"/>
    </location>
</feature>
<feature type="transmembrane region" description="Helical" evidence="1">
    <location>
        <begin position="59"/>
        <end position="76"/>
    </location>
</feature>
<proteinExistence type="predicted"/>
<feature type="transmembrane region" description="Helical" evidence="1">
    <location>
        <begin position="20"/>
        <end position="47"/>
    </location>
</feature>
<feature type="transmembrane region" description="Helical" evidence="1">
    <location>
        <begin position="82"/>
        <end position="99"/>
    </location>
</feature>
<organism evidence="2 3">
    <name type="scientific">candidate division WWE3 bacterium CG08_land_8_20_14_0_20_41_10</name>
    <dbReference type="NCBI Taxonomy" id="1975085"/>
    <lineage>
        <taxon>Bacteria</taxon>
        <taxon>Katanobacteria</taxon>
    </lineage>
</organism>
<keyword evidence="1" id="KW-0472">Membrane</keyword>
<protein>
    <recommendedName>
        <fullName evidence="4">Glycosyltransferase RgtA/B/C/D-like domain-containing protein</fullName>
    </recommendedName>
</protein>
<dbReference type="Proteomes" id="UP000231252">
    <property type="component" value="Unassembled WGS sequence"/>
</dbReference>
<dbReference type="AlphaFoldDB" id="A0A2H0XE64"/>
<evidence type="ECO:0000313" key="2">
    <source>
        <dbReference type="EMBL" id="PIS22449.1"/>
    </source>
</evidence>
<name>A0A2H0XE64_UNCKA</name>
<accession>A0A2H0XE64</accession>
<keyword evidence="1" id="KW-0812">Transmembrane</keyword>
<dbReference type="EMBL" id="PEYU01000035">
    <property type="protein sequence ID" value="PIS22449.1"/>
    <property type="molecule type" value="Genomic_DNA"/>
</dbReference>
<evidence type="ECO:0008006" key="4">
    <source>
        <dbReference type="Google" id="ProtNLM"/>
    </source>
</evidence>
<gene>
    <name evidence="2" type="ORF">COT50_01915</name>
</gene>
<sequence>VVSAVDNDTRAQYFKPPFSYIYYLVILAFKLSPVTLLVFIGSLIAFVQHFKRKESARGRFVLAYFLTFLLALTLSTKKIDRYALALVQPVLLFVSLYLAKLKYKTLISVIVLQLISTVFIYFTNYPVISGHYSPVFGGVKTALNMDVYENSGEYFAQAAFYLNSLGRADVYVPDNYESFKYFYQGNTLRNYSESTKYAVTSVDFDRKASRNVVGCEKLDKAFGPSFQVPFVYVFRCDI</sequence>
<reference evidence="3" key="1">
    <citation type="submission" date="2017-09" db="EMBL/GenBank/DDBJ databases">
        <title>Depth-based differentiation of microbial function through sediment-hosted aquifers and enrichment of novel symbionts in the deep terrestrial subsurface.</title>
        <authorList>
            <person name="Probst A.J."/>
            <person name="Ladd B."/>
            <person name="Jarett J.K."/>
            <person name="Geller-Mcgrath D.E."/>
            <person name="Sieber C.M.K."/>
            <person name="Emerson J.B."/>
            <person name="Anantharaman K."/>
            <person name="Thomas B.C."/>
            <person name="Malmstrom R."/>
            <person name="Stieglmeier M."/>
            <person name="Klingl A."/>
            <person name="Woyke T."/>
            <person name="Ryan C.M."/>
            <person name="Banfield J.F."/>
        </authorList>
    </citation>
    <scope>NUCLEOTIDE SEQUENCE [LARGE SCALE GENOMIC DNA]</scope>
</reference>
<evidence type="ECO:0000313" key="3">
    <source>
        <dbReference type="Proteomes" id="UP000231252"/>
    </source>
</evidence>
<comment type="caution">
    <text evidence="2">The sequence shown here is derived from an EMBL/GenBank/DDBJ whole genome shotgun (WGS) entry which is preliminary data.</text>
</comment>
<evidence type="ECO:0000256" key="1">
    <source>
        <dbReference type="SAM" id="Phobius"/>
    </source>
</evidence>
<feature type="transmembrane region" description="Helical" evidence="1">
    <location>
        <begin position="106"/>
        <end position="123"/>
    </location>
</feature>
<keyword evidence="1" id="KW-1133">Transmembrane helix</keyword>